<gene>
    <name evidence="1" type="ORF">BRAFLDRAFT_69942</name>
</gene>
<organism>
    <name type="scientific">Branchiostoma floridae</name>
    <name type="common">Florida lancelet</name>
    <name type="synonym">Amphioxus</name>
    <dbReference type="NCBI Taxonomy" id="7739"/>
    <lineage>
        <taxon>Eukaryota</taxon>
        <taxon>Metazoa</taxon>
        <taxon>Chordata</taxon>
        <taxon>Cephalochordata</taxon>
        <taxon>Leptocardii</taxon>
        <taxon>Amphioxiformes</taxon>
        <taxon>Branchiostomatidae</taxon>
        <taxon>Branchiostoma</taxon>
    </lineage>
</organism>
<accession>C3Y852</accession>
<dbReference type="AlphaFoldDB" id="C3Y852"/>
<name>C3Y852_BRAFL</name>
<evidence type="ECO:0000313" key="1">
    <source>
        <dbReference type="EMBL" id="EEN63521.1"/>
    </source>
</evidence>
<dbReference type="InParanoid" id="C3Y852"/>
<protein>
    <submittedName>
        <fullName evidence="1">Uncharacterized protein</fullName>
    </submittedName>
</protein>
<dbReference type="EMBL" id="GG666491">
    <property type="protein sequence ID" value="EEN63521.1"/>
    <property type="molecule type" value="Genomic_DNA"/>
</dbReference>
<reference evidence="1" key="1">
    <citation type="journal article" date="2008" name="Nature">
        <title>The amphioxus genome and the evolution of the chordate karyotype.</title>
        <authorList>
            <consortium name="US DOE Joint Genome Institute (JGI-PGF)"/>
            <person name="Putnam N.H."/>
            <person name="Butts T."/>
            <person name="Ferrier D.E.K."/>
            <person name="Furlong R.F."/>
            <person name="Hellsten U."/>
            <person name="Kawashima T."/>
            <person name="Robinson-Rechavi M."/>
            <person name="Shoguchi E."/>
            <person name="Terry A."/>
            <person name="Yu J.-K."/>
            <person name="Benito-Gutierrez E.L."/>
            <person name="Dubchak I."/>
            <person name="Garcia-Fernandez J."/>
            <person name="Gibson-Brown J.J."/>
            <person name="Grigoriev I.V."/>
            <person name="Horton A.C."/>
            <person name="de Jong P.J."/>
            <person name="Jurka J."/>
            <person name="Kapitonov V.V."/>
            <person name="Kohara Y."/>
            <person name="Kuroki Y."/>
            <person name="Lindquist E."/>
            <person name="Lucas S."/>
            <person name="Osoegawa K."/>
            <person name="Pennacchio L.A."/>
            <person name="Salamov A.A."/>
            <person name="Satou Y."/>
            <person name="Sauka-Spengler T."/>
            <person name="Schmutz J."/>
            <person name="Shin-I T."/>
            <person name="Toyoda A."/>
            <person name="Bronner-Fraser M."/>
            <person name="Fujiyama A."/>
            <person name="Holland L.Z."/>
            <person name="Holland P.W.H."/>
            <person name="Satoh N."/>
            <person name="Rokhsar D.S."/>
        </authorList>
    </citation>
    <scope>NUCLEOTIDE SEQUENCE [LARGE SCALE GENOMIC DNA]</scope>
    <source>
        <strain evidence="1">S238N-H82</strain>
        <tissue evidence="1">Testes</tissue>
    </source>
</reference>
<proteinExistence type="predicted"/>
<sequence>MAMRNDLVADMGEAEYEAVADDQILPSPSNTVKGRWQNIIGCTSIIALHANKRSPGTFHPHDGRLAERNTDNIPIWQRRRRFERPYPSYSQLHCGRLPPFPPKRGRVIFSKRFEIVSFL</sequence>